<proteinExistence type="inferred from homology"/>
<dbReference type="EMBL" id="JBHLZU010000019">
    <property type="protein sequence ID" value="MFB9907027.1"/>
    <property type="molecule type" value="Genomic_DNA"/>
</dbReference>
<evidence type="ECO:0000256" key="9">
    <source>
        <dbReference type="ARBA" id="ARBA00031501"/>
    </source>
</evidence>
<reference evidence="10 11" key="1">
    <citation type="submission" date="2024-09" db="EMBL/GenBank/DDBJ databases">
        <authorList>
            <person name="Sun Q."/>
            <person name="Mori K."/>
        </authorList>
    </citation>
    <scope>NUCLEOTIDE SEQUENCE [LARGE SCALE GENOMIC DNA]</scope>
    <source>
        <strain evidence="10 11">TBRC 7907</strain>
    </source>
</reference>
<name>A0ABV6A1K8_9PSEU</name>
<dbReference type="Proteomes" id="UP001589693">
    <property type="component" value="Unassembled WGS sequence"/>
</dbReference>
<evidence type="ECO:0000256" key="4">
    <source>
        <dbReference type="ARBA" id="ARBA00020295"/>
    </source>
</evidence>
<dbReference type="InterPro" id="IPR003385">
    <property type="entry name" value="Glyco_hydro_77"/>
</dbReference>
<organism evidence="10 11">
    <name type="scientific">Allokutzneria oryzae</name>
    <dbReference type="NCBI Taxonomy" id="1378989"/>
    <lineage>
        <taxon>Bacteria</taxon>
        <taxon>Bacillati</taxon>
        <taxon>Actinomycetota</taxon>
        <taxon>Actinomycetes</taxon>
        <taxon>Pseudonocardiales</taxon>
        <taxon>Pseudonocardiaceae</taxon>
        <taxon>Allokutzneria</taxon>
    </lineage>
</organism>
<keyword evidence="5" id="KW-0328">Glycosyltransferase</keyword>
<protein>
    <recommendedName>
        <fullName evidence="4">4-alpha-glucanotransferase</fullName>
        <ecNumber evidence="3">2.4.1.25</ecNumber>
    </recommendedName>
    <alternativeName>
        <fullName evidence="8">Amylomaltase</fullName>
    </alternativeName>
    <alternativeName>
        <fullName evidence="9">Disproportionating enzyme</fullName>
    </alternativeName>
</protein>
<comment type="catalytic activity">
    <reaction evidence="1">
        <text>Transfers a segment of a (1-&gt;4)-alpha-D-glucan to a new position in an acceptor, which may be glucose or a (1-&gt;4)-alpha-D-glucan.</text>
        <dbReference type="EC" id="2.4.1.25"/>
    </reaction>
</comment>
<evidence type="ECO:0000256" key="2">
    <source>
        <dbReference type="ARBA" id="ARBA00005684"/>
    </source>
</evidence>
<comment type="caution">
    <text evidence="10">The sequence shown here is derived from an EMBL/GenBank/DDBJ whole genome shotgun (WGS) entry which is preliminary data.</text>
</comment>
<dbReference type="Pfam" id="PF02446">
    <property type="entry name" value="Glyco_hydro_77"/>
    <property type="match status" value="1"/>
</dbReference>
<evidence type="ECO:0000256" key="1">
    <source>
        <dbReference type="ARBA" id="ARBA00000439"/>
    </source>
</evidence>
<keyword evidence="7" id="KW-0119">Carbohydrate metabolism</keyword>
<dbReference type="PANTHER" id="PTHR32438">
    <property type="entry name" value="4-ALPHA-GLUCANOTRANSFERASE DPE1, CHLOROPLASTIC/AMYLOPLASTIC"/>
    <property type="match status" value="1"/>
</dbReference>
<comment type="similarity">
    <text evidence="2">Belongs to the disproportionating enzyme family.</text>
</comment>
<keyword evidence="11" id="KW-1185">Reference proteome</keyword>
<evidence type="ECO:0000256" key="7">
    <source>
        <dbReference type="ARBA" id="ARBA00023277"/>
    </source>
</evidence>
<dbReference type="SUPFAM" id="SSF51445">
    <property type="entry name" value="(Trans)glycosidases"/>
    <property type="match status" value="1"/>
</dbReference>
<evidence type="ECO:0000313" key="11">
    <source>
        <dbReference type="Proteomes" id="UP001589693"/>
    </source>
</evidence>
<sequence length="636" mass="69996">MDADLTALAEAHGVATWYEDGQRQRVDVAPDVVVEVLALLDVDASTPESVRAELERVRQRTAENALPPVIVLRQGTTRAVGAGALRLEEGGELAVDGELPADLPLGWHELHVGDQVVTVAVAPPALPEPPRAWGWMLQLYAVRSAGSWGMGDLADLAEFSRWAGESGAGVVLVNPLHAPNLTKPVEPSPYSPSSRQFVNPLYLRVEHTDAYARADEATRARVDALRAPNGDRIDYDEVWRAKRGALELLWPFAEVAEPDAALRDFATFCALAEEHGPRWREWPEELRHPRSARTELTERARFHVWLQQLCTAQLEAVRRGSTVRVVHDLAVGVNPAGADGWMLQDVLAKASVGAPPDEFNQQGQNWGLPPWRPDRLAEQGYRPYRDVLRAVLRHADGIRIDHVAGLWRLWWVPEGSGPERGTYVRYDAEAMLGVLALEAHRANAVVIGEDLGTVEPEVTEALHEQNMLGSTVVWFQRDHEADGQPLLPPSTWPANAVASISTHDLPTAPGFLSGEHVRVRAEIGVLARSLAEEQAHADAERADFIELLRAESLLGSGEATDDEIVVALHGLLAHSPCRVLLASPYDVVGEVRQPNLPGTVAEYPNWKLPLPLTLAELREDPRVRQVVELLRTTRQV</sequence>
<dbReference type="InterPro" id="IPR017853">
    <property type="entry name" value="GH"/>
</dbReference>
<dbReference type="EC" id="2.4.1.25" evidence="3"/>
<keyword evidence="6" id="KW-0808">Transferase</keyword>
<evidence type="ECO:0000256" key="8">
    <source>
        <dbReference type="ARBA" id="ARBA00031423"/>
    </source>
</evidence>
<dbReference type="RefSeq" id="WP_377856414.1">
    <property type="nucleotide sequence ID" value="NZ_JBHLZU010000019.1"/>
</dbReference>
<evidence type="ECO:0000313" key="10">
    <source>
        <dbReference type="EMBL" id="MFB9907027.1"/>
    </source>
</evidence>
<dbReference type="Gene3D" id="3.20.20.80">
    <property type="entry name" value="Glycosidases"/>
    <property type="match status" value="1"/>
</dbReference>
<evidence type="ECO:0000256" key="6">
    <source>
        <dbReference type="ARBA" id="ARBA00022679"/>
    </source>
</evidence>
<accession>A0ABV6A1K8</accession>
<evidence type="ECO:0000256" key="3">
    <source>
        <dbReference type="ARBA" id="ARBA00012560"/>
    </source>
</evidence>
<evidence type="ECO:0000256" key="5">
    <source>
        <dbReference type="ARBA" id="ARBA00022676"/>
    </source>
</evidence>
<dbReference type="PANTHER" id="PTHR32438:SF5">
    <property type="entry name" value="4-ALPHA-GLUCANOTRANSFERASE DPE1, CHLOROPLASTIC_AMYLOPLASTIC"/>
    <property type="match status" value="1"/>
</dbReference>
<gene>
    <name evidence="10" type="ORF">ACFFQA_24085</name>
</gene>